<organism evidence="6 7">
    <name type="scientific">Merluccius polli</name>
    <name type="common">Benguela hake</name>
    <name type="synonym">Merluccius cadenati</name>
    <dbReference type="NCBI Taxonomy" id="89951"/>
    <lineage>
        <taxon>Eukaryota</taxon>
        <taxon>Metazoa</taxon>
        <taxon>Chordata</taxon>
        <taxon>Craniata</taxon>
        <taxon>Vertebrata</taxon>
        <taxon>Euteleostomi</taxon>
        <taxon>Actinopterygii</taxon>
        <taxon>Neopterygii</taxon>
        <taxon>Teleostei</taxon>
        <taxon>Neoteleostei</taxon>
        <taxon>Acanthomorphata</taxon>
        <taxon>Zeiogadaria</taxon>
        <taxon>Gadariae</taxon>
        <taxon>Gadiformes</taxon>
        <taxon>Gadoidei</taxon>
        <taxon>Merlucciidae</taxon>
        <taxon>Merluccius</taxon>
    </lineage>
</organism>
<dbReference type="Proteomes" id="UP001174136">
    <property type="component" value="Unassembled WGS sequence"/>
</dbReference>
<dbReference type="PANTHER" id="PTHR24369">
    <property type="entry name" value="ANTIGEN BSP, PUTATIVE-RELATED"/>
    <property type="match status" value="1"/>
</dbReference>
<feature type="signal peptide" evidence="4">
    <location>
        <begin position="1"/>
        <end position="23"/>
    </location>
</feature>
<evidence type="ECO:0000256" key="3">
    <source>
        <dbReference type="ARBA" id="ARBA00022737"/>
    </source>
</evidence>
<evidence type="ECO:0000256" key="2">
    <source>
        <dbReference type="ARBA" id="ARBA00022729"/>
    </source>
</evidence>
<evidence type="ECO:0000256" key="4">
    <source>
        <dbReference type="SAM" id="SignalP"/>
    </source>
</evidence>
<dbReference type="Pfam" id="PF13855">
    <property type="entry name" value="LRR_8"/>
    <property type="match status" value="1"/>
</dbReference>
<accession>A0AA47MHU1</accession>
<evidence type="ECO:0000313" key="7">
    <source>
        <dbReference type="Proteomes" id="UP001174136"/>
    </source>
</evidence>
<dbReference type="GO" id="GO:0005886">
    <property type="term" value="C:plasma membrane"/>
    <property type="evidence" value="ECO:0007669"/>
    <property type="project" value="TreeGrafter"/>
</dbReference>
<name>A0AA47MHU1_MERPO</name>
<dbReference type="InterPro" id="IPR000483">
    <property type="entry name" value="Cys-rich_flank_reg_C"/>
</dbReference>
<comment type="caution">
    <text evidence="6">The sequence shown here is derived from an EMBL/GenBank/DDBJ whole genome shotgun (WGS) entry which is preliminary data.</text>
</comment>
<dbReference type="AlphaFoldDB" id="A0AA47MHU1"/>
<proteinExistence type="predicted"/>
<keyword evidence="7" id="KW-1185">Reference proteome</keyword>
<dbReference type="PROSITE" id="PS51450">
    <property type="entry name" value="LRR"/>
    <property type="match status" value="2"/>
</dbReference>
<keyword evidence="2 4" id="KW-0732">Signal</keyword>
<dbReference type="InterPro" id="IPR003591">
    <property type="entry name" value="Leu-rich_rpt_typical-subtyp"/>
</dbReference>
<reference evidence="6" key="1">
    <citation type="journal article" date="2023" name="Front. Mar. Sci.">
        <title>A new Merluccius polli reference genome to investigate the effects of global change in West African waters.</title>
        <authorList>
            <person name="Mateo J.L."/>
            <person name="Blanco-Fernandez C."/>
            <person name="Garcia-Vazquez E."/>
            <person name="Machado-Schiaffino G."/>
        </authorList>
    </citation>
    <scope>NUCLEOTIDE SEQUENCE</scope>
    <source>
        <strain evidence="6">C29</strain>
        <tissue evidence="6">Fin</tissue>
    </source>
</reference>
<dbReference type="Pfam" id="PF01463">
    <property type="entry name" value="LRRCT"/>
    <property type="match status" value="1"/>
</dbReference>
<sequence length="332" mass="36725">MALPRQLGLVVLLLLCGTQGRWSSPIPLATCPEACVCPDRTQINCSSLGLSVAPRHPSMSRTTDLDLSHNLLRAVALHRPNLELRALRLGNNQISYLSLCLDMRSSDGGGRRLRAPEAWRNQRSKRFVSWAPSLLLLSMEKNRLAETPWGLGGSRALQVLQLSYNQISTLDAGDLEGLWQLKELHLHHNLISSLHPQAFMGLTNLTVIDLSFNLLMSVSPATFLSPRVGLEVRGDGNPWRCDCEMASLKRWMALDADRDQRLWLDMVCFSPSSLAGRDLLQLREEDLGCPGPSAQNRPGFHHDLTVDQGSTVLLPCSIEQGSHLLGYVVDSV</sequence>
<dbReference type="InterPro" id="IPR050541">
    <property type="entry name" value="LRR_TM_domain-containing"/>
</dbReference>
<dbReference type="InterPro" id="IPR001611">
    <property type="entry name" value="Leu-rich_rpt"/>
</dbReference>
<evidence type="ECO:0000259" key="5">
    <source>
        <dbReference type="SMART" id="SM00082"/>
    </source>
</evidence>
<dbReference type="InterPro" id="IPR032675">
    <property type="entry name" value="LRR_dom_sf"/>
</dbReference>
<protein>
    <submittedName>
        <fullName evidence="6">Matrix-remodeling-associated protein 5</fullName>
    </submittedName>
</protein>
<dbReference type="SUPFAM" id="SSF52058">
    <property type="entry name" value="L domain-like"/>
    <property type="match status" value="1"/>
</dbReference>
<feature type="chain" id="PRO_5041421132" evidence="4">
    <location>
        <begin position="24"/>
        <end position="332"/>
    </location>
</feature>
<keyword evidence="1" id="KW-0433">Leucine-rich repeat</keyword>
<evidence type="ECO:0000256" key="1">
    <source>
        <dbReference type="ARBA" id="ARBA00022614"/>
    </source>
</evidence>
<dbReference type="SMART" id="SM00082">
    <property type="entry name" value="LRRCT"/>
    <property type="match status" value="1"/>
</dbReference>
<feature type="domain" description="LRRCT" evidence="5">
    <location>
        <begin position="237"/>
        <end position="290"/>
    </location>
</feature>
<evidence type="ECO:0000313" key="6">
    <source>
        <dbReference type="EMBL" id="KAK0140593.1"/>
    </source>
</evidence>
<keyword evidence="3" id="KW-0677">Repeat</keyword>
<dbReference type="EMBL" id="JAOPHQ010004049">
    <property type="protein sequence ID" value="KAK0140593.1"/>
    <property type="molecule type" value="Genomic_DNA"/>
</dbReference>
<dbReference type="Pfam" id="PF00560">
    <property type="entry name" value="LRR_1"/>
    <property type="match status" value="1"/>
</dbReference>
<dbReference type="SMART" id="SM00369">
    <property type="entry name" value="LRR_TYP"/>
    <property type="match status" value="3"/>
</dbReference>
<dbReference type="PANTHER" id="PTHR24369:SF210">
    <property type="entry name" value="CHAOPTIN-RELATED"/>
    <property type="match status" value="1"/>
</dbReference>
<gene>
    <name evidence="6" type="primary">MXRA5_4</name>
    <name evidence="6" type="ORF">N1851_022422</name>
</gene>
<dbReference type="Gene3D" id="3.80.10.10">
    <property type="entry name" value="Ribonuclease Inhibitor"/>
    <property type="match status" value="1"/>
</dbReference>